<protein>
    <submittedName>
        <fullName evidence="9">CYP307A1</fullName>
    </submittedName>
</protein>
<evidence type="ECO:0000313" key="9">
    <source>
        <dbReference type="EMBL" id="UYV80308.1"/>
    </source>
</evidence>
<dbReference type="InterPro" id="IPR036397">
    <property type="entry name" value="RNaseH_sf"/>
</dbReference>
<keyword evidence="6 7" id="KW-0503">Monooxygenase</keyword>
<reference evidence="9 10" key="1">
    <citation type="submission" date="2022-01" db="EMBL/GenBank/DDBJ databases">
        <title>A chromosomal length assembly of Cordylochernes scorpioides.</title>
        <authorList>
            <person name="Zeh D."/>
            <person name="Zeh J."/>
        </authorList>
    </citation>
    <scope>NUCLEOTIDE SEQUENCE [LARGE SCALE GENOMIC DNA]</scope>
    <source>
        <strain evidence="9">IN4F17</strain>
        <tissue evidence="9">Whole Body</tissue>
    </source>
</reference>
<dbReference type="Gene3D" id="1.10.630.10">
    <property type="entry name" value="Cytochrome P450"/>
    <property type="match status" value="2"/>
</dbReference>
<dbReference type="EMBL" id="CP092880">
    <property type="protein sequence ID" value="UYV80308.1"/>
    <property type="molecule type" value="Genomic_DNA"/>
</dbReference>
<dbReference type="Pfam" id="PF00067">
    <property type="entry name" value="p450"/>
    <property type="match status" value="2"/>
</dbReference>
<evidence type="ECO:0000256" key="1">
    <source>
        <dbReference type="ARBA" id="ARBA00010617"/>
    </source>
</evidence>
<dbReference type="PANTHER" id="PTHR24289:SF1">
    <property type="entry name" value="STEROID 17-ALPHA-HYDROXYLASE_17,20 LYASE"/>
    <property type="match status" value="1"/>
</dbReference>
<dbReference type="InterPro" id="IPR001128">
    <property type="entry name" value="Cyt_P450"/>
</dbReference>
<evidence type="ECO:0000256" key="7">
    <source>
        <dbReference type="RuleBase" id="RU000461"/>
    </source>
</evidence>
<sequence>MCAGSISSAMDVAVAVVAALVALWSLAKLLSRRAGRLPPGPPGLPLLGAAPLLARYGSPWAGLEVLRRRYGSLFSLSLGARQCVVVSAPDPLREVLVERWQDFANRPDFLRFHVIFRGDRNFSIALCDWSSKQKARRDIAFPYMHPRTQSLGTEKMGAYVQSEMWWLTSELRKTKGQEIEPRQLLLAACGNVFYQFLCSKRFEPNDSRFQHILTTYNKVFRELFQGFAIDFMPWLKPFYWAKLHWLQKQAHEISAVTAEIFTEHEKMGREPGSEPRDLVDVMLDAGDLSREEGEVIVEDLVGGHPVVANLWLWGLQLLAGHPGVQDRIRQEVSDLGKTPGLQDRHAMPYLEATIYEVLRCVSSPIIPHVATRDTTIGGEAFPTESVPEFGPNPAVCRVLRPQGHDVMSQVSMYSRRVLIWRETGTRNHPSNIRERDRYGGQGVMAWGGIMLDARTPLHVFDGGTLTSQRYRDEILEPYVRFFRGGVEPSFIFMDDNARPHRALIVDEYLESEGIERMEWPARSPALNPIEHVWEVLGRRISFTPTQDHPITENCSDTIFGILRKMEIIAKMCSLNSSLNILLLTTSFQFPWFYISCSNSFPDPFVFHRFLNADGRVSKPSYFVPFGVGRRNCLGDGLVRAILFLGFSTILREFQLELAGEAPVLEPGDIVPRTEAKLRFRSSLPTDGPASRTL</sequence>
<keyword evidence="4 7" id="KW-0560">Oxidoreductase</keyword>
<gene>
    <name evidence="9" type="ORF">LAZ67_18002367</name>
</gene>
<organism evidence="9 10">
    <name type="scientific">Cordylochernes scorpioides</name>
    <dbReference type="NCBI Taxonomy" id="51811"/>
    <lineage>
        <taxon>Eukaryota</taxon>
        <taxon>Metazoa</taxon>
        <taxon>Ecdysozoa</taxon>
        <taxon>Arthropoda</taxon>
        <taxon>Chelicerata</taxon>
        <taxon>Arachnida</taxon>
        <taxon>Pseudoscorpiones</taxon>
        <taxon>Cheliferoidea</taxon>
        <taxon>Chernetidae</taxon>
        <taxon>Cordylochernes</taxon>
    </lineage>
</organism>
<comment type="similarity">
    <text evidence="1 7">Belongs to the cytochrome P450 family.</text>
</comment>
<evidence type="ECO:0000256" key="3">
    <source>
        <dbReference type="ARBA" id="ARBA00022723"/>
    </source>
</evidence>
<keyword evidence="3 7" id="KW-0479">Metal-binding</keyword>
<dbReference type="InterPro" id="IPR036396">
    <property type="entry name" value="Cyt_P450_sf"/>
</dbReference>
<evidence type="ECO:0000256" key="2">
    <source>
        <dbReference type="ARBA" id="ARBA00022617"/>
    </source>
</evidence>
<keyword evidence="10" id="KW-1185">Reference proteome</keyword>
<dbReference type="Pfam" id="PF13358">
    <property type="entry name" value="DDE_3"/>
    <property type="match status" value="1"/>
</dbReference>
<dbReference type="SUPFAM" id="SSF48264">
    <property type="entry name" value="Cytochrome P450"/>
    <property type="match status" value="2"/>
</dbReference>
<evidence type="ECO:0000256" key="4">
    <source>
        <dbReference type="ARBA" id="ARBA00023002"/>
    </source>
</evidence>
<accession>A0ABY6LKA9</accession>
<evidence type="ECO:0000256" key="6">
    <source>
        <dbReference type="ARBA" id="ARBA00023033"/>
    </source>
</evidence>
<dbReference type="InterPro" id="IPR017972">
    <property type="entry name" value="Cyt_P450_CS"/>
</dbReference>
<keyword evidence="5 7" id="KW-0408">Iron</keyword>
<dbReference type="PRINTS" id="PR00463">
    <property type="entry name" value="EP450I"/>
</dbReference>
<keyword evidence="2 7" id="KW-0349">Heme</keyword>
<proteinExistence type="inferred from homology"/>
<dbReference type="Proteomes" id="UP001235939">
    <property type="component" value="Chromosome 18"/>
</dbReference>
<feature type="domain" description="Tc1-like transposase DDE" evidence="8">
    <location>
        <begin position="419"/>
        <end position="540"/>
    </location>
</feature>
<name>A0ABY6LKA9_9ARAC</name>
<evidence type="ECO:0000259" key="8">
    <source>
        <dbReference type="Pfam" id="PF13358"/>
    </source>
</evidence>
<dbReference type="PANTHER" id="PTHR24289">
    <property type="entry name" value="STEROID 17-ALPHA-HYDROXYLASE/17,20 LYASE"/>
    <property type="match status" value="1"/>
</dbReference>
<dbReference type="InterPro" id="IPR038717">
    <property type="entry name" value="Tc1-like_DDE_dom"/>
</dbReference>
<dbReference type="Gene3D" id="3.30.420.10">
    <property type="entry name" value="Ribonuclease H-like superfamily/Ribonuclease H"/>
    <property type="match status" value="1"/>
</dbReference>
<dbReference type="PROSITE" id="PS00086">
    <property type="entry name" value="CYTOCHROME_P450"/>
    <property type="match status" value="1"/>
</dbReference>
<evidence type="ECO:0000313" key="10">
    <source>
        <dbReference type="Proteomes" id="UP001235939"/>
    </source>
</evidence>
<evidence type="ECO:0000256" key="5">
    <source>
        <dbReference type="ARBA" id="ARBA00023004"/>
    </source>
</evidence>
<dbReference type="InterPro" id="IPR002401">
    <property type="entry name" value="Cyt_P450_E_grp-I"/>
</dbReference>